<dbReference type="SUPFAM" id="SSF50978">
    <property type="entry name" value="WD40 repeat-like"/>
    <property type="match status" value="1"/>
</dbReference>
<evidence type="ECO:0000313" key="5">
    <source>
        <dbReference type="Proteomes" id="UP000221165"/>
    </source>
</evidence>
<evidence type="ECO:0000256" key="2">
    <source>
        <dbReference type="ARBA" id="ARBA00022737"/>
    </source>
</evidence>
<dbReference type="InterPro" id="IPR036322">
    <property type="entry name" value="WD40_repeat_dom_sf"/>
</dbReference>
<dbReference type="GeneID" id="94424780"/>
<feature type="compositionally biased region" description="Basic residues" evidence="3">
    <location>
        <begin position="494"/>
        <end position="510"/>
    </location>
</feature>
<keyword evidence="1" id="KW-0853">WD repeat</keyword>
<feature type="region of interest" description="Disordered" evidence="3">
    <location>
        <begin position="237"/>
        <end position="316"/>
    </location>
</feature>
<name>A0A2C6LD14_9APIC</name>
<dbReference type="InterPro" id="IPR001680">
    <property type="entry name" value="WD40_rpt"/>
</dbReference>
<dbReference type="SMART" id="SM00320">
    <property type="entry name" value="WD40"/>
    <property type="match status" value="5"/>
</dbReference>
<feature type="compositionally biased region" description="Acidic residues" evidence="3">
    <location>
        <begin position="515"/>
        <end position="528"/>
    </location>
</feature>
<dbReference type="Proteomes" id="UP000221165">
    <property type="component" value="Unassembled WGS sequence"/>
</dbReference>
<feature type="compositionally biased region" description="Basic and acidic residues" evidence="3">
    <location>
        <begin position="242"/>
        <end position="272"/>
    </location>
</feature>
<dbReference type="GO" id="GO:0030490">
    <property type="term" value="P:maturation of SSU-rRNA"/>
    <property type="evidence" value="ECO:0007669"/>
    <property type="project" value="TreeGrafter"/>
</dbReference>
<evidence type="ECO:0000313" key="4">
    <source>
        <dbReference type="EMBL" id="PHJ24793.1"/>
    </source>
</evidence>
<keyword evidence="2" id="KW-0677">Repeat</keyword>
<dbReference type="Gene3D" id="2.130.10.10">
    <property type="entry name" value="YVTN repeat-like/Quinoprotein amine dehydrogenase"/>
    <property type="match status" value="2"/>
</dbReference>
<feature type="compositionally biased region" description="Basic and acidic residues" evidence="3">
    <location>
        <begin position="284"/>
        <end position="303"/>
    </location>
</feature>
<gene>
    <name evidence="4" type="ORF">CSUI_001363</name>
</gene>
<dbReference type="InterPro" id="IPR015943">
    <property type="entry name" value="WD40/YVTN_repeat-like_dom_sf"/>
</dbReference>
<organism evidence="4 5">
    <name type="scientific">Cystoisospora suis</name>
    <dbReference type="NCBI Taxonomy" id="483139"/>
    <lineage>
        <taxon>Eukaryota</taxon>
        <taxon>Sar</taxon>
        <taxon>Alveolata</taxon>
        <taxon>Apicomplexa</taxon>
        <taxon>Conoidasida</taxon>
        <taxon>Coccidia</taxon>
        <taxon>Eucoccidiorida</taxon>
        <taxon>Eimeriorina</taxon>
        <taxon>Sarcocystidae</taxon>
        <taxon>Cystoisospora</taxon>
    </lineage>
</organism>
<evidence type="ECO:0000256" key="3">
    <source>
        <dbReference type="SAM" id="MobiDB-lite"/>
    </source>
</evidence>
<evidence type="ECO:0000256" key="1">
    <source>
        <dbReference type="ARBA" id="ARBA00022574"/>
    </source>
</evidence>
<dbReference type="GO" id="GO:0034388">
    <property type="term" value="C:Pwp2p-containing subcomplex of 90S preribosome"/>
    <property type="evidence" value="ECO:0007669"/>
    <property type="project" value="TreeGrafter"/>
</dbReference>
<comment type="caution">
    <text evidence="4">The sequence shown here is derived from an EMBL/GenBank/DDBJ whole genome shotgun (WGS) entry which is preliminary data.</text>
</comment>
<dbReference type="Pfam" id="PF00400">
    <property type="entry name" value="WD40"/>
    <property type="match status" value="3"/>
</dbReference>
<dbReference type="PANTHER" id="PTHR19853">
    <property type="entry name" value="WD REPEAT CONTAINING PROTEIN 3 WDR3"/>
    <property type="match status" value="1"/>
</dbReference>
<proteinExistence type="predicted"/>
<dbReference type="EMBL" id="MIGC01000541">
    <property type="protein sequence ID" value="PHJ24793.1"/>
    <property type="molecule type" value="Genomic_DNA"/>
</dbReference>
<dbReference type="OrthoDB" id="338608at2759"/>
<reference evidence="4 5" key="1">
    <citation type="journal article" date="2017" name="Int. J. Parasitol.">
        <title>The genome of the protozoan parasite Cystoisospora suis and a reverse vaccinology approach to identify vaccine candidates.</title>
        <authorList>
            <person name="Palmieri N."/>
            <person name="Shrestha A."/>
            <person name="Ruttkowski B."/>
            <person name="Beck T."/>
            <person name="Vogl C."/>
            <person name="Tomley F."/>
            <person name="Blake D.P."/>
            <person name="Joachim A."/>
        </authorList>
    </citation>
    <scope>NUCLEOTIDE SEQUENCE [LARGE SCALE GENOMIC DNA]</scope>
    <source>
        <strain evidence="4 5">Wien I</strain>
    </source>
</reference>
<dbReference type="GO" id="GO:0030515">
    <property type="term" value="F:snoRNA binding"/>
    <property type="evidence" value="ECO:0007669"/>
    <property type="project" value="TreeGrafter"/>
</dbReference>
<dbReference type="InterPro" id="IPR051570">
    <property type="entry name" value="TBC1_cilium_biogenesis"/>
</dbReference>
<dbReference type="GO" id="GO:0032040">
    <property type="term" value="C:small-subunit processome"/>
    <property type="evidence" value="ECO:0007669"/>
    <property type="project" value="TreeGrafter"/>
</dbReference>
<keyword evidence="5" id="KW-1185">Reference proteome</keyword>
<protein>
    <submittedName>
        <fullName evidence="4">Wd g-beta repeat-containing protein</fullName>
    </submittedName>
</protein>
<dbReference type="AlphaFoldDB" id="A0A2C6LD14"/>
<dbReference type="RefSeq" id="XP_067926465.1">
    <property type="nucleotide sequence ID" value="XM_068061569.1"/>
</dbReference>
<feature type="region of interest" description="Disordered" evidence="3">
    <location>
        <begin position="494"/>
        <end position="529"/>
    </location>
</feature>
<dbReference type="VEuPathDB" id="ToxoDB:CSUI_001363"/>
<sequence length="669" mass="72524">MVKAYLRYVHEESFGLLTSPHSNLSFFSPPGSSHSRTSKSYVLTCSGPAVILWSPAQQVELAKFSPISASSVASSTPHHAVRLALSVFHTHLAVGYSDGSIRVWQMPKAEETVTLAASSALLGRHTERTPGAKGLANLQNPTPHSTLYGHRSAITALRWVGLGQGWTPEEGQRKGQTELETARNVCTADSTFLVSGSAEGDIIVWDRLAGAGLHRIHAHSAPVTDLVVINKRQRGALLPAGRRSEGGGGKRKEVDRDSRKNEKTRNRGEPESSGRGAKLSGAHEGGHSEDDNIGERHGNDFRGHALNRGGGSAETGGQSGMLAISCGKDGSVKIWDVDLELCLQTVVDGIAGTPGGREVWSLAISPNQTRLVVGCADHLLRVYALNQFGGSSFIGTSSLTADETGEGQREVPVDPHTGLARVAVFLGNIPRESSGKRRTTSMQFLSIGSGSPREEQSLLLSEEDEDEGILVVGSGQSRSVEIFKFCGEAERRKRMKRRKKRLQEKQKKRQTGTATEEEEQHERDEDEGEGFKVTDEFVFLSRLYSEGIIKAFHLRAVSASHRRGGEELRKRKRAAQCQQQIEVALGLADNAFEIWDIDIGSLSDRFSQTAIKQEGVVAKTAEANGGLTRVWRVDGGGHRGTIRQLSVSHDSAYLLSVADEVWIESLDSP</sequence>
<accession>A0A2C6LD14</accession>
<dbReference type="PANTHER" id="PTHR19853:SF0">
    <property type="entry name" value="WD REPEAT-CONTAINING PROTEIN 3"/>
    <property type="match status" value="1"/>
</dbReference>